<evidence type="ECO:0000313" key="1">
    <source>
        <dbReference type="EMBL" id="RAL03607.1"/>
    </source>
</evidence>
<keyword evidence="2" id="KW-1185">Reference proteome</keyword>
<dbReference type="GeneID" id="37219839"/>
<reference evidence="1 2" key="1">
    <citation type="submission" date="2018-02" db="EMBL/GenBank/DDBJ databases">
        <title>The genomes of Aspergillus section Nigri reveals drivers in fungal speciation.</title>
        <authorList>
            <consortium name="DOE Joint Genome Institute"/>
            <person name="Vesth T.C."/>
            <person name="Nybo J."/>
            <person name="Theobald S."/>
            <person name="Brandl J."/>
            <person name="Frisvad J.C."/>
            <person name="Nielsen K.F."/>
            <person name="Lyhne E.K."/>
            <person name="Kogle M.E."/>
            <person name="Kuo A."/>
            <person name="Riley R."/>
            <person name="Clum A."/>
            <person name="Nolan M."/>
            <person name="Lipzen A."/>
            <person name="Salamov A."/>
            <person name="Henrissat B."/>
            <person name="Wiebenga A."/>
            <person name="De vries R.P."/>
            <person name="Grigoriev I.V."/>
            <person name="Mortensen U.H."/>
            <person name="Andersen M.R."/>
            <person name="Baker S.E."/>
        </authorList>
    </citation>
    <scope>NUCLEOTIDE SEQUENCE [LARGE SCALE GENOMIC DNA]</scope>
    <source>
        <strain evidence="1 2">CBS 121593</strain>
    </source>
</reference>
<protein>
    <submittedName>
        <fullName evidence="1">Uncharacterized protein</fullName>
    </submittedName>
</protein>
<dbReference type="VEuPathDB" id="FungiDB:BO80DRAFT_288322"/>
<dbReference type="AlphaFoldDB" id="A0A395H6R8"/>
<dbReference type="EMBL" id="KZ824427">
    <property type="protein sequence ID" value="RAL03607.1"/>
    <property type="molecule type" value="Genomic_DNA"/>
</dbReference>
<evidence type="ECO:0000313" key="2">
    <source>
        <dbReference type="Proteomes" id="UP000249402"/>
    </source>
</evidence>
<organism evidence="1 2">
    <name type="scientific">Aspergillus ibericus CBS 121593</name>
    <dbReference type="NCBI Taxonomy" id="1448316"/>
    <lineage>
        <taxon>Eukaryota</taxon>
        <taxon>Fungi</taxon>
        <taxon>Dikarya</taxon>
        <taxon>Ascomycota</taxon>
        <taxon>Pezizomycotina</taxon>
        <taxon>Eurotiomycetes</taxon>
        <taxon>Eurotiomycetidae</taxon>
        <taxon>Eurotiales</taxon>
        <taxon>Aspergillaceae</taxon>
        <taxon>Aspergillus</taxon>
        <taxon>Aspergillus subgen. Circumdati</taxon>
    </lineage>
</organism>
<sequence length="150" mass="16843">MICLLFRRSRRSSSFRKRFPTEPSRVPYDWKPVLDWAGQMDAQCCDPFAVWNLIWRLGRDYWVDAELDAFDQSAKDPRSCISGSGLVSIQIDYCPEGRLADAVSGAQKLSESAVSTTYIQYGNMHQRGFTVIDAGPRGDGATVEWLPCPG</sequence>
<dbReference type="Proteomes" id="UP000249402">
    <property type="component" value="Unassembled WGS sequence"/>
</dbReference>
<dbReference type="RefSeq" id="XP_025577934.1">
    <property type="nucleotide sequence ID" value="XM_025714974.1"/>
</dbReference>
<proteinExistence type="predicted"/>
<accession>A0A395H6R8</accession>
<gene>
    <name evidence="1" type="ORF">BO80DRAFT_288322</name>
</gene>
<name>A0A395H6R8_9EURO</name>